<protein>
    <recommendedName>
        <fullName evidence="1">DNA (cytosine-5-)-methyltransferase</fullName>
        <ecNumber evidence="1">2.1.1.37</ecNumber>
    </recommendedName>
</protein>
<comment type="caution">
    <text evidence="7">The sequence shown here is derived from an EMBL/GenBank/DDBJ whole genome shotgun (WGS) entry which is preliminary data.</text>
</comment>
<evidence type="ECO:0000259" key="6">
    <source>
        <dbReference type="Pfam" id="PF17980"/>
    </source>
</evidence>
<dbReference type="InterPro" id="IPR029063">
    <property type="entry name" value="SAM-dependent_MTases_sf"/>
</dbReference>
<gene>
    <name evidence="7" type="ORF">ILUMI_27559</name>
</gene>
<dbReference type="OrthoDB" id="641149at2759"/>
<evidence type="ECO:0000256" key="3">
    <source>
        <dbReference type="ARBA" id="ARBA00022679"/>
    </source>
</evidence>
<organism evidence="7 8">
    <name type="scientific">Ignelater luminosus</name>
    <name type="common">Cucubano</name>
    <name type="synonym">Pyrophorus luminosus</name>
    <dbReference type="NCBI Taxonomy" id="2038154"/>
    <lineage>
        <taxon>Eukaryota</taxon>
        <taxon>Metazoa</taxon>
        <taxon>Ecdysozoa</taxon>
        <taxon>Arthropoda</taxon>
        <taxon>Hexapoda</taxon>
        <taxon>Insecta</taxon>
        <taxon>Pterygota</taxon>
        <taxon>Neoptera</taxon>
        <taxon>Endopterygota</taxon>
        <taxon>Coleoptera</taxon>
        <taxon>Polyphaga</taxon>
        <taxon>Elateriformia</taxon>
        <taxon>Elateroidea</taxon>
        <taxon>Elateridae</taxon>
        <taxon>Agrypninae</taxon>
        <taxon>Pyrophorini</taxon>
        <taxon>Ignelater</taxon>
    </lineage>
</organism>
<evidence type="ECO:0000313" key="8">
    <source>
        <dbReference type="Proteomes" id="UP000801492"/>
    </source>
</evidence>
<dbReference type="InterPro" id="IPR001525">
    <property type="entry name" value="C5_MeTfrase"/>
</dbReference>
<dbReference type="SUPFAM" id="SSF63748">
    <property type="entry name" value="Tudor/PWWP/MBT"/>
    <property type="match status" value="1"/>
</dbReference>
<dbReference type="Gene3D" id="2.30.30.140">
    <property type="match status" value="1"/>
</dbReference>
<dbReference type="PROSITE" id="PS00094">
    <property type="entry name" value="C5_MTASE_1"/>
    <property type="match status" value="1"/>
</dbReference>
<name>A0A8K0DIY6_IGNLU</name>
<evidence type="ECO:0000256" key="5">
    <source>
        <dbReference type="PROSITE-ProRule" id="PRU01016"/>
    </source>
</evidence>
<feature type="domain" description="DNMT3 cysteine rich ADD" evidence="6">
    <location>
        <begin position="73"/>
        <end position="118"/>
    </location>
</feature>
<dbReference type="InterPro" id="IPR040552">
    <property type="entry name" value="DNMT3_ADD_GATA1-like"/>
</dbReference>
<evidence type="ECO:0000313" key="7">
    <source>
        <dbReference type="EMBL" id="KAF2905051.1"/>
    </source>
</evidence>
<keyword evidence="2 5" id="KW-0489">Methyltransferase</keyword>
<reference evidence="7" key="1">
    <citation type="submission" date="2019-08" db="EMBL/GenBank/DDBJ databases">
        <title>The genome of the North American firefly Photinus pyralis.</title>
        <authorList>
            <consortium name="Photinus pyralis genome working group"/>
            <person name="Fallon T.R."/>
            <person name="Sander Lower S.E."/>
            <person name="Weng J.-K."/>
        </authorList>
    </citation>
    <scope>NUCLEOTIDE SEQUENCE</scope>
    <source>
        <strain evidence="7">TRF0915ILg1</strain>
        <tissue evidence="7">Whole body</tissue>
    </source>
</reference>
<keyword evidence="8" id="KW-1185">Reference proteome</keyword>
<dbReference type="PROSITE" id="PS51679">
    <property type="entry name" value="SAM_MT_C5"/>
    <property type="match status" value="1"/>
</dbReference>
<keyword evidence="3 5" id="KW-0808">Transferase</keyword>
<dbReference type="Pfam" id="PF17980">
    <property type="entry name" value="ADD_DNMT3"/>
    <property type="match status" value="1"/>
</dbReference>
<dbReference type="AlphaFoldDB" id="A0A8K0DIY6"/>
<evidence type="ECO:0000256" key="2">
    <source>
        <dbReference type="ARBA" id="ARBA00022603"/>
    </source>
</evidence>
<evidence type="ECO:0000256" key="4">
    <source>
        <dbReference type="ARBA" id="ARBA00022691"/>
    </source>
</evidence>
<dbReference type="SUPFAM" id="SSF53335">
    <property type="entry name" value="S-adenosyl-L-methionine-dependent methyltransferases"/>
    <property type="match status" value="1"/>
</dbReference>
<dbReference type="Pfam" id="PF00145">
    <property type="entry name" value="DNA_methylase"/>
    <property type="match status" value="1"/>
</dbReference>
<accession>A0A8K0DIY6</accession>
<comment type="similarity">
    <text evidence="5">Belongs to the class I-like SAM-binding methyltransferase superfamily. C5-methyltransferase family.</text>
</comment>
<dbReference type="PANTHER" id="PTHR23068:SF25">
    <property type="entry name" value="DNA (CYTOSINE-5)-METHYLTRANSFERASE DRM2"/>
    <property type="match status" value="1"/>
</dbReference>
<dbReference type="InterPro" id="IPR050390">
    <property type="entry name" value="C5-Methyltransferase"/>
</dbReference>
<dbReference type="GO" id="GO:0003886">
    <property type="term" value="F:DNA (cytosine-5-)-methyltransferase activity"/>
    <property type="evidence" value="ECO:0007669"/>
    <property type="project" value="UniProtKB-EC"/>
</dbReference>
<feature type="active site" evidence="5">
    <location>
        <position position="272"/>
    </location>
</feature>
<keyword evidence="4 5" id="KW-0949">S-adenosyl-L-methionine</keyword>
<dbReference type="Gene3D" id="3.40.50.150">
    <property type="entry name" value="Vaccinia Virus protein VP39"/>
    <property type="match status" value="1"/>
</dbReference>
<dbReference type="Proteomes" id="UP000801492">
    <property type="component" value="Unassembled WGS sequence"/>
</dbReference>
<dbReference type="GO" id="GO:0032259">
    <property type="term" value="P:methylation"/>
    <property type="evidence" value="ECO:0007669"/>
    <property type="project" value="UniProtKB-KW"/>
</dbReference>
<dbReference type="PANTHER" id="PTHR23068">
    <property type="entry name" value="DNA CYTOSINE-5- -METHYLTRANSFERASE 3-RELATED"/>
    <property type="match status" value="1"/>
</dbReference>
<dbReference type="InterPro" id="IPR018117">
    <property type="entry name" value="C5_DNA_meth_AS"/>
</dbReference>
<sequence>MSSKKRPCTASPTFFSSEIWETGSIVWVKWVNKWWSGIILKRRNSKSRVGMKIYLVFWFGDHRISEVMCISLRYELIISAMEAKEPLLNVCLSCYSLDVDDEHPFFQGHICLKCQDNLRKGLDVIGDDALCVSNTSLYGIIKYLGNMFQYYCTVCGLTGTMLYCDNDACGKIQKLYLAESPALVSIPPPPPIKRPLRVLSLFDGIATGLLVLKSLHLEVEAYFVSEVDSTAISIASMHFMNNITYIGDVCSIAEEDIERMSPINLVLGGSPCSDLSLVNPYRKGLIDQAGTGRLFFEFYRIVQDLKRYNPQGFYWLFENVASMQKELKSDISRYLQCEPTLINSLCVSPQHRNRLYWGNLPTLKQPVSTDSIPLLQNYLMPKRMALVDCIKTVTTRNNSLKQSNTDTKLPVLNCDQQLDDLWSTELERIFGFPVHYTDTGNLSASERQIVLGRSWSVQIIAHLLKFVQDLGNSQNTRYSIKKC</sequence>
<dbReference type="GO" id="GO:0005634">
    <property type="term" value="C:nucleus"/>
    <property type="evidence" value="ECO:0007669"/>
    <property type="project" value="TreeGrafter"/>
</dbReference>
<dbReference type="EC" id="2.1.1.37" evidence="1"/>
<proteinExistence type="inferred from homology"/>
<dbReference type="EMBL" id="VTPC01000612">
    <property type="protein sequence ID" value="KAF2905051.1"/>
    <property type="molecule type" value="Genomic_DNA"/>
</dbReference>
<evidence type="ECO:0000256" key="1">
    <source>
        <dbReference type="ARBA" id="ARBA00011975"/>
    </source>
</evidence>